<keyword evidence="11" id="KW-1185">Reference proteome</keyword>
<evidence type="ECO:0000256" key="7">
    <source>
        <dbReference type="PROSITE-ProRule" id="PRU10141"/>
    </source>
</evidence>
<comment type="similarity">
    <text evidence="1">Belongs to the protein kinase superfamily. NEK Ser/Thr protein kinase family. NIMA subfamily.</text>
</comment>
<feature type="region of interest" description="Disordered" evidence="8">
    <location>
        <begin position="341"/>
        <end position="421"/>
    </location>
</feature>
<evidence type="ECO:0000256" key="3">
    <source>
        <dbReference type="ARBA" id="ARBA00022679"/>
    </source>
</evidence>
<dbReference type="InterPro" id="IPR008266">
    <property type="entry name" value="Tyr_kinase_AS"/>
</dbReference>
<dbReference type="PROSITE" id="PS00109">
    <property type="entry name" value="PROTEIN_KINASE_TYR"/>
    <property type="match status" value="1"/>
</dbReference>
<feature type="compositionally biased region" description="Low complexity" evidence="8">
    <location>
        <begin position="401"/>
        <end position="414"/>
    </location>
</feature>
<evidence type="ECO:0000256" key="2">
    <source>
        <dbReference type="ARBA" id="ARBA00012513"/>
    </source>
</evidence>
<evidence type="ECO:0000259" key="9">
    <source>
        <dbReference type="PROSITE" id="PS50011"/>
    </source>
</evidence>
<dbReference type="Proteomes" id="UP000637423">
    <property type="component" value="Unassembled WGS sequence"/>
</dbReference>
<keyword evidence="5" id="KW-0418">Kinase</keyword>
<comment type="caution">
    <text evidence="10">The sequence shown here is derived from an EMBL/GenBank/DDBJ whole genome shotgun (WGS) entry which is preliminary data.</text>
</comment>
<dbReference type="EMBL" id="BMED01000003">
    <property type="protein sequence ID" value="GGC82846.1"/>
    <property type="molecule type" value="Genomic_DNA"/>
</dbReference>
<dbReference type="Pfam" id="PF08308">
    <property type="entry name" value="PEGA"/>
    <property type="match status" value="1"/>
</dbReference>
<dbReference type="AlphaFoldDB" id="A0A916UR62"/>
<feature type="compositionally biased region" description="Low complexity" evidence="8">
    <location>
        <begin position="341"/>
        <end position="351"/>
    </location>
</feature>
<sequence>MNTPAPDQDDDQTRLAMQAPAAPAAPAAVHTGSENCLPVGTRLGDFEITGIIGEGGFGIVYLAFDHSLRRTVAIKEYMPVALAGRGPDDSVVIRSTKHSEAFGTGLESYINEARLLAQFDHPSLVKVYRFWKQNKTAYMAMQYYEGHTLKYIVEHHPELIDEAWLINMLRSILGALETLYSAQILHRDISPENIMIQRNGVPVLLDFGAARQVIGGTPQDLTVILKPSFAPVEQYADDANLIQGQWTDIYALCAVVYNAIVKKSPPSSVTRMIKDPMQRLQDLAPAGYKAAFLAAIDQGLSVLPEFRPQSTAQFRILLGLEPGAKLAPQLHAKVPPQFTARAASSAANARAGNPLPEEISEPFPDMADADEDQTVLASAPPKSGQKTSKSGKSDKTSEQTGKNGSKKSASGSRSGKQKKQGWEWRWDHTLAAAVVFFAIGGIWVWTSNKPAPVAANAADTAATTQPAPASAAAPASVADAAPVAQVSPASDATPTVASIPAATSASTASQIAATLDKNETMLTEEANSASKAEAPVPMGTVTLNVKPWGTLYINGVNKGVSPPVKRIQLPPGKYQVKIVNPNYPDFQTELQLANKKTVALAHDFASQGGNP</sequence>
<dbReference type="GO" id="GO:0005524">
    <property type="term" value="F:ATP binding"/>
    <property type="evidence" value="ECO:0007669"/>
    <property type="project" value="UniProtKB-UniRule"/>
</dbReference>
<dbReference type="SUPFAM" id="SSF56112">
    <property type="entry name" value="Protein kinase-like (PK-like)"/>
    <property type="match status" value="1"/>
</dbReference>
<dbReference type="EC" id="2.7.11.1" evidence="2"/>
<keyword evidence="4 7" id="KW-0547">Nucleotide-binding</keyword>
<feature type="binding site" evidence="7">
    <location>
        <position position="75"/>
    </location>
    <ligand>
        <name>ATP</name>
        <dbReference type="ChEBI" id="CHEBI:30616"/>
    </ligand>
</feature>
<evidence type="ECO:0000256" key="4">
    <source>
        <dbReference type="ARBA" id="ARBA00022741"/>
    </source>
</evidence>
<dbReference type="PROSITE" id="PS00107">
    <property type="entry name" value="PROTEIN_KINASE_ATP"/>
    <property type="match status" value="1"/>
</dbReference>
<accession>A0A916UR62</accession>
<keyword evidence="3" id="KW-0808">Transferase</keyword>
<evidence type="ECO:0000313" key="11">
    <source>
        <dbReference type="Proteomes" id="UP000637423"/>
    </source>
</evidence>
<evidence type="ECO:0000256" key="8">
    <source>
        <dbReference type="SAM" id="MobiDB-lite"/>
    </source>
</evidence>
<keyword evidence="6 7" id="KW-0067">ATP-binding</keyword>
<dbReference type="RefSeq" id="WP_229751162.1">
    <property type="nucleotide sequence ID" value="NZ_BMED01000003.1"/>
</dbReference>
<dbReference type="PANTHER" id="PTHR43671:SF13">
    <property type="entry name" value="SERINE_THREONINE-PROTEIN KINASE NEK2"/>
    <property type="match status" value="1"/>
</dbReference>
<dbReference type="Pfam" id="PF00069">
    <property type="entry name" value="Pkinase"/>
    <property type="match status" value="1"/>
</dbReference>
<feature type="domain" description="Protein kinase" evidence="9">
    <location>
        <begin position="46"/>
        <end position="334"/>
    </location>
</feature>
<dbReference type="InterPro" id="IPR011009">
    <property type="entry name" value="Kinase-like_dom_sf"/>
</dbReference>
<dbReference type="InterPro" id="IPR013229">
    <property type="entry name" value="PEGA"/>
</dbReference>
<proteinExistence type="inferred from homology"/>
<protein>
    <recommendedName>
        <fullName evidence="2">non-specific serine/threonine protein kinase</fullName>
        <ecNumber evidence="2">2.7.11.1</ecNumber>
    </recommendedName>
</protein>
<evidence type="ECO:0000313" key="10">
    <source>
        <dbReference type="EMBL" id="GGC82846.1"/>
    </source>
</evidence>
<reference evidence="10" key="2">
    <citation type="submission" date="2020-09" db="EMBL/GenBank/DDBJ databases">
        <authorList>
            <person name="Sun Q."/>
            <person name="Zhou Y."/>
        </authorList>
    </citation>
    <scope>NUCLEOTIDE SEQUENCE</scope>
    <source>
        <strain evidence="10">CGMCC 1.10998</strain>
    </source>
</reference>
<name>A0A916UR62_9BURK</name>
<dbReference type="InterPro" id="IPR050660">
    <property type="entry name" value="NEK_Ser/Thr_kinase"/>
</dbReference>
<dbReference type="PROSITE" id="PS50011">
    <property type="entry name" value="PROTEIN_KINASE_DOM"/>
    <property type="match status" value="1"/>
</dbReference>
<dbReference type="Gene3D" id="1.10.510.10">
    <property type="entry name" value="Transferase(Phosphotransferase) domain 1"/>
    <property type="match status" value="1"/>
</dbReference>
<dbReference type="Gene3D" id="3.30.200.20">
    <property type="entry name" value="Phosphorylase Kinase, domain 1"/>
    <property type="match status" value="1"/>
</dbReference>
<dbReference type="GO" id="GO:0004674">
    <property type="term" value="F:protein serine/threonine kinase activity"/>
    <property type="evidence" value="ECO:0007669"/>
    <property type="project" value="UniProtKB-EC"/>
</dbReference>
<evidence type="ECO:0000256" key="5">
    <source>
        <dbReference type="ARBA" id="ARBA00022777"/>
    </source>
</evidence>
<evidence type="ECO:0000256" key="1">
    <source>
        <dbReference type="ARBA" id="ARBA00010886"/>
    </source>
</evidence>
<dbReference type="CDD" id="cd14014">
    <property type="entry name" value="STKc_PknB_like"/>
    <property type="match status" value="1"/>
</dbReference>
<dbReference type="InterPro" id="IPR017441">
    <property type="entry name" value="Protein_kinase_ATP_BS"/>
</dbReference>
<evidence type="ECO:0000256" key="6">
    <source>
        <dbReference type="ARBA" id="ARBA00022840"/>
    </source>
</evidence>
<gene>
    <name evidence="10" type="ORF">GCM10011396_32730</name>
</gene>
<organism evidence="10 11">
    <name type="scientific">Undibacterium terreum</name>
    <dbReference type="NCBI Taxonomy" id="1224302"/>
    <lineage>
        <taxon>Bacteria</taxon>
        <taxon>Pseudomonadati</taxon>
        <taxon>Pseudomonadota</taxon>
        <taxon>Betaproteobacteria</taxon>
        <taxon>Burkholderiales</taxon>
        <taxon>Oxalobacteraceae</taxon>
        <taxon>Undibacterium</taxon>
    </lineage>
</organism>
<dbReference type="PANTHER" id="PTHR43671">
    <property type="entry name" value="SERINE/THREONINE-PROTEIN KINASE NEK"/>
    <property type="match status" value="1"/>
</dbReference>
<reference evidence="10" key="1">
    <citation type="journal article" date="2014" name="Int. J. Syst. Evol. Microbiol.">
        <title>Complete genome sequence of Corynebacterium casei LMG S-19264T (=DSM 44701T), isolated from a smear-ripened cheese.</title>
        <authorList>
            <consortium name="US DOE Joint Genome Institute (JGI-PGF)"/>
            <person name="Walter F."/>
            <person name="Albersmeier A."/>
            <person name="Kalinowski J."/>
            <person name="Ruckert C."/>
        </authorList>
    </citation>
    <scope>NUCLEOTIDE SEQUENCE</scope>
    <source>
        <strain evidence="10">CGMCC 1.10998</strain>
    </source>
</reference>
<dbReference type="InterPro" id="IPR000719">
    <property type="entry name" value="Prot_kinase_dom"/>
</dbReference>